<dbReference type="EMBL" id="VIFM01000005">
    <property type="protein sequence ID" value="TQF17633.1"/>
    <property type="molecule type" value="Genomic_DNA"/>
</dbReference>
<dbReference type="OrthoDB" id="5382898at2"/>
<name>A0A540X8L3_9BACT</name>
<proteinExistence type="predicted"/>
<organism evidence="1 2">
    <name type="scientific">Myxococcus llanfairpwllgwyngyllgogerychwyrndrobwllllantysiliogogogochensis</name>
    <dbReference type="NCBI Taxonomy" id="2590453"/>
    <lineage>
        <taxon>Bacteria</taxon>
        <taxon>Pseudomonadati</taxon>
        <taxon>Myxococcota</taxon>
        <taxon>Myxococcia</taxon>
        <taxon>Myxococcales</taxon>
        <taxon>Cystobacterineae</taxon>
        <taxon>Myxococcaceae</taxon>
        <taxon>Myxococcus</taxon>
    </lineage>
</organism>
<dbReference type="RefSeq" id="WP_141640718.1">
    <property type="nucleotide sequence ID" value="NZ_VIFM01000005.1"/>
</dbReference>
<reference evidence="1 2" key="1">
    <citation type="submission" date="2019-06" db="EMBL/GenBank/DDBJ databases">
        <authorList>
            <person name="Livingstone P."/>
            <person name="Whitworth D."/>
        </authorList>
    </citation>
    <scope>NUCLEOTIDE SEQUENCE [LARGE SCALE GENOMIC DNA]</scope>
    <source>
        <strain evidence="1 2">AM401</strain>
    </source>
</reference>
<comment type="caution">
    <text evidence="1">The sequence shown here is derived from an EMBL/GenBank/DDBJ whole genome shotgun (WGS) entry which is preliminary data.</text>
</comment>
<sequence>MGRIFRASGVCLVVAALLTLVGCAGSLRQNYLRDKAADHVYRRPLPDFWPDVKALLKEQGYSWKEMPGRFVLETEWRDSGGGTLGPTSSSRFLVEGLTLNSGGAILRVMRGNRVAQNIGVGNVDQRIATGGSQRAQEEQAQARLDSTTSGVLPTQQNYARDLELELMLLQRIDPASAAKLEADAVSAHP</sequence>
<evidence type="ECO:0008006" key="3">
    <source>
        <dbReference type="Google" id="ProtNLM"/>
    </source>
</evidence>
<keyword evidence="2" id="KW-1185">Reference proteome</keyword>
<dbReference type="Proteomes" id="UP000315369">
    <property type="component" value="Unassembled WGS sequence"/>
</dbReference>
<gene>
    <name evidence="1" type="ORF">FJV41_02255</name>
</gene>
<protein>
    <recommendedName>
        <fullName evidence="3">Lipoprotein</fullName>
    </recommendedName>
</protein>
<dbReference type="AlphaFoldDB" id="A0A540X8L3"/>
<evidence type="ECO:0000313" key="2">
    <source>
        <dbReference type="Proteomes" id="UP000315369"/>
    </source>
</evidence>
<evidence type="ECO:0000313" key="1">
    <source>
        <dbReference type="EMBL" id="TQF17633.1"/>
    </source>
</evidence>
<accession>A0A540X8L3</accession>
<dbReference type="PROSITE" id="PS51257">
    <property type="entry name" value="PROKAR_LIPOPROTEIN"/>
    <property type="match status" value="1"/>
</dbReference>